<comment type="caution">
    <text evidence="1">The sequence shown here is derived from an EMBL/GenBank/DDBJ whole genome shotgun (WGS) entry which is preliminary data.</text>
</comment>
<keyword evidence="2" id="KW-1185">Reference proteome</keyword>
<name>A0ACB8TU30_9APHY</name>
<reference evidence="1" key="1">
    <citation type="journal article" date="2021" name="Environ. Microbiol.">
        <title>Gene family expansions and transcriptome signatures uncover fungal adaptations to wood decay.</title>
        <authorList>
            <person name="Hage H."/>
            <person name="Miyauchi S."/>
            <person name="Viragh M."/>
            <person name="Drula E."/>
            <person name="Min B."/>
            <person name="Chaduli D."/>
            <person name="Navarro D."/>
            <person name="Favel A."/>
            <person name="Norest M."/>
            <person name="Lesage-Meessen L."/>
            <person name="Balint B."/>
            <person name="Merenyi Z."/>
            <person name="de Eugenio L."/>
            <person name="Morin E."/>
            <person name="Martinez A.T."/>
            <person name="Baldrian P."/>
            <person name="Stursova M."/>
            <person name="Martinez M.J."/>
            <person name="Novotny C."/>
            <person name="Magnuson J.K."/>
            <person name="Spatafora J.W."/>
            <person name="Maurice S."/>
            <person name="Pangilinan J."/>
            <person name="Andreopoulos W."/>
            <person name="LaButti K."/>
            <person name="Hundley H."/>
            <person name="Na H."/>
            <person name="Kuo A."/>
            <person name="Barry K."/>
            <person name="Lipzen A."/>
            <person name="Henrissat B."/>
            <person name="Riley R."/>
            <person name="Ahrendt S."/>
            <person name="Nagy L.G."/>
            <person name="Grigoriev I.V."/>
            <person name="Martin F."/>
            <person name="Rosso M.N."/>
        </authorList>
    </citation>
    <scope>NUCLEOTIDE SEQUENCE</scope>
    <source>
        <strain evidence="1">CBS 384.51</strain>
    </source>
</reference>
<evidence type="ECO:0000313" key="2">
    <source>
        <dbReference type="Proteomes" id="UP001055072"/>
    </source>
</evidence>
<sequence>MSKSQYYLSQCAEVAAKSPMCFTLGAVMVKGGKIISTGYNHYRTHYDGNDLGAHGHRKPVSMHAEMHAIYSFTGMSPSFKSQAKGSKSKHESLSTPPSQHNSPTSAADPGDDDSCSGEVLTCDLAFHIKQPGKGWNARRRVSRVNGADIYVARITKNGMGSAKPCWRCLEWCLWAGVKRVFHWNSDKERFDAVKVNGESRENYQTRADMRLFSGRNLR</sequence>
<evidence type="ECO:0000313" key="1">
    <source>
        <dbReference type="EMBL" id="KAI0085500.1"/>
    </source>
</evidence>
<proteinExistence type="predicted"/>
<gene>
    <name evidence="1" type="ORF">BDY19DRAFT_1059506</name>
</gene>
<organism evidence="1 2">
    <name type="scientific">Irpex rosettiformis</name>
    <dbReference type="NCBI Taxonomy" id="378272"/>
    <lineage>
        <taxon>Eukaryota</taxon>
        <taxon>Fungi</taxon>
        <taxon>Dikarya</taxon>
        <taxon>Basidiomycota</taxon>
        <taxon>Agaricomycotina</taxon>
        <taxon>Agaricomycetes</taxon>
        <taxon>Polyporales</taxon>
        <taxon>Irpicaceae</taxon>
        <taxon>Irpex</taxon>
    </lineage>
</organism>
<dbReference type="EMBL" id="MU274930">
    <property type="protein sequence ID" value="KAI0085500.1"/>
    <property type="molecule type" value="Genomic_DNA"/>
</dbReference>
<dbReference type="Proteomes" id="UP001055072">
    <property type="component" value="Unassembled WGS sequence"/>
</dbReference>
<protein>
    <submittedName>
        <fullName evidence="1">Uncharacterized protein</fullName>
    </submittedName>
</protein>
<accession>A0ACB8TU30</accession>